<evidence type="ECO:0008006" key="3">
    <source>
        <dbReference type="Google" id="ProtNLM"/>
    </source>
</evidence>
<comment type="caution">
    <text evidence="1">The sequence shown here is derived from an EMBL/GenBank/DDBJ whole genome shotgun (WGS) entry which is preliminary data.</text>
</comment>
<protein>
    <recommendedName>
        <fullName evidence="3">C2H2-type domain-containing protein</fullName>
    </recommendedName>
</protein>
<keyword evidence="2" id="KW-1185">Reference proteome</keyword>
<proteinExistence type="predicted"/>
<dbReference type="EMBL" id="JAGPNK010000048">
    <property type="protein sequence ID" value="KAH7302888.1"/>
    <property type="molecule type" value="Genomic_DNA"/>
</dbReference>
<evidence type="ECO:0000313" key="2">
    <source>
        <dbReference type="Proteomes" id="UP000813444"/>
    </source>
</evidence>
<dbReference type="Proteomes" id="UP000813444">
    <property type="component" value="Unassembled WGS sequence"/>
</dbReference>
<reference evidence="1" key="1">
    <citation type="journal article" date="2021" name="Nat. Commun.">
        <title>Genetic determinants of endophytism in the Arabidopsis root mycobiome.</title>
        <authorList>
            <person name="Mesny F."/>
            <person name="Miyauchi S."/>
            <person name="Thiergart T."/>
            <person name="Pickel B."/>
            <person name="Atanasova L."/>
            <person name="Karlsson M."/>
            <person name="Huettel B."/>
            <person name="Barry K.W."/>
            <person name="Haridas S."/>
            <person name="Chen C."/>
            <person name="Bauer D."/>
            <person name="Andreopoulos W."/>
            <person name="Pangilinan J."/>
            <person name="LaButti K."/>
            <person name="Riley R."/>
            <person name="Lipzen A."/>
            <person name="Clum A."/>
            <person name="Drula E."/>
            <person name="Henrissat B."/>
            <person name="Kohler A."/>
            <person name="Grigoriev I.V."/>
            <person name="Martin F.M."/>
            <person name="Hacquard S."/>
        </authorList>
    </citation>
    <scope>NUCLEOTIDE SEQUENCE</scope>
    <source>
        <strain evidence="1">MPI-CAGE-CH-0235</strain>
    </source>
</reference>
<sequence length="251" mass="27103">MTALKQHQQSIRHQPLCHINCLASGQCKKEFHCPSAQLQHLESGRCLSKTTKAQLNAAIIRNDVHGIITTKASTKWLLEDNVSETSTSSVGSPLLTPTSTEFSDSYPFTAMHTPLGSSDSSLLVGGHPTQTLDPRFGIAVGRKRCPICPPSKTRTFAPGALQQHLSSSVHARVHQTLVQKIPDGVSFHCPLALVEGSSETKPLKHFSTVSGLAQHIESGACYGGKETLRRVVTHLQKEMKTMGLGGVKLLN</sequence>
<dbReference type="OrthoDB" id="6105938at2759"/>
<dbReference type="AlphaFoldDB" id="A0A8K0WJF8"/>
<name>A0A8K0WJF8_9HYPO</name>
<organism evidence="1 2">
    <name type="scientific">Stachybotrys elegans</name>
    <dbReference type="NCBI Taxonomy" id="80388"/>
    <lineage>
        <taxon>Eukaryota</taxon>
        <taxon>Fungi</taxon>
        <taxon>Dikarya</taxon>
        <taxon>Ascomycota</taxon>
        <taxon>Pezizomycotina</taxon>
        <taxon>Sordariomycetes</taxon>
        <taxon>Hypocreomycetidae</taxon>
        <taxon>Hypocreales</taxon>
        <taxon>Stachybotryaceae</taxon>
        <taxon>Stachybotrys</taxon>
    </lineage>
</organism>
<accession>A0A8K0WJF8</accession>
<evidence type="ECO:0000313" key="1">
    <source>
        <dbReference type="EMBL" id="KAH7302888.1"/>
    </source>
</evidence>
<gene>
    <name evidence="1" type="ORF">B0I35DRAFT_365853</name>
</gene>